<dbReference type="AlphaFoldDB" id="A0A438M8C6"/>
<dbReference type="RefSeq" id="WP_127934100.1">
    <property type="nucleotide sequence ID" value="NZ_SAUN01000001.1"/>
</dbReference>
<dbReference type="Proteomes" id="UP000284824">
    <property type="component" value="Unassembled WGS sequence"/>
</dbReference>
<protein>
    <recommendedName>
        <fullName evidence="3">GH26 domain-containing protein</fullName>
    </recommendedName>
</protein>
<dbReference type="EMBL" id="SAUN01000001">
    <property type="protein sequence ID" value="RVX41938.1"/>
    <property type="molecule type" value="Genomic_DNA"/>
</dbReference>
<gene>
    <name evidence="1" type="ORF">EDD27_4545</name>
</gene>
<organism evidence="1 2">
    <name type="scientific">Nonomuraea polychroma</name>
    <dbReference type="NCBI Taxonomy" id="46176"/>
    <lineage>
        <taxon>Bacteria</taxon>
        <taxon>Bacillati</taxon>
        <taxon>Actinomycetota</taxon>
        <taxon>Actinomycetes</taxon>
        <taxon>Streptosporangiales</taxon>
        <taxon>Streptosporangiaceae</taxon>
        <taxon>Nonomuraea</taxon>
    </lineage>
</organism>
<name>A0A438M8C6_9ACTN</name>
<reference evidence="1 2" key="1">
    <citation type="submission" date="2019-01" db="EMBL/GenBank/DDBJ databases">
        <title>Sequencing the genomes of 1000 actinobacteria strains.</title>
        <authorList>
            <person name="Klenk H.-P."/>
        </authorList>
    </citation>
    <scope>NUCLEOTIDE SEQUENCE [LARGE SCALE GENOMIC DNA]</scope>
    <source>
        <strain evidence="1 2">DSM 43925</strain>
    </source>
</reference>
<sequence>MTDDNTPSRRSILLGGAAALGAAGLGLLPAAPAAAATPWWRRGRFPGDPGNGKIVYGSSMGPQQTVPDFEKGIGTTLGCHRSYFKYVHDEQWRDMRRVALDDINNHRVPVISTKLPGPWQEVADGKHDGWLRNVAAGLGSVPGPVWFCLHHEPRGEQTPAAYRAMYKHAAPILHRFPNIAVTPILNGWIWQGGDDVEAWHIPEADLIGVDDYNPWWTYDTTEPNYRPWKTPERIWGEPIATCRRWGKPLFVAEYGVRYAYREPGRSAAWLTHAYEYALEQGLVALSYFNSGVESPNGTWVLDGERLDTFKNLIHRPESVHMI</sequence>
<dbReference type="InterPro" id="IPR006311">
    <property type="entry name" value="TAT_signal"/>
</dbReference>
<dbReference type="PROSITE" id="PS51318">
    <property type="entry name" value="TAT"/>
    <property type="match status" value="1"/>
</dbReference>
<keyword evidence="2" id="KW-1185">Reference proteome</keyword>
<accession>A0A438M8C6</accession>
<dbReference type="OrthoDB" id="9816550at2"/>
<dbReference type="SUPFAM" id="SSF51445">
    <property type="entry name" value="(Trans)glycosidases"/>
    <property type="match status" value="1"/>
</dbReference>
<evidence type="ECO:0000313" key="2">
    <source>
        <dbReference type="Proteomes" id="UP000284824"/>
    </source>
</evidence>
<proteinExistence type="predicted"/>
<comment type="caution">
    <text evidence="1">The sequence shown here is derived from an EMBL/GenBank/DDBJ whole genome shotgun (WGS) entry which is preliminary data.</text>
</comment>
<evidence type="ECO:0008006" key="3">
    <source>
        <dbReference type="Google" id="ProtNLM"/>
    </source>
</evidence>
<evidence type="ECO:0000313" key="1">
    <source>
        <dbReference type="EMBL" id="RVX41938.1"/>
    </source>
</evidence>
<dbReference type="Gene3D" id="3.20.20.80">
    <property type="entry name" value="Glycosidases"/>
    <property type="match status" value="1"/>
</dbReference>
<dbReference type="InterPro" id="IPR017853">
    <property type="entry name" value="GH"/>
</dbReference>